<dbReference type="EMBL" id="GBRH01268204">
    <property type="protein sequence ID" value="JAD29691.1"/>
    <property type="molecule type" value="Transcribed_RNA"/>
</dbReference>
<proteinExistence type="predicted"/>
<organism evidence="1">
    <name type="scientific">Arundo donax</name>
    <name type="common">Giant reed</name>
    <name type="synonym">Donax arundinaceus</name>
    <dbReference type="NCBI Taxonomy" id="35708"/>
    <lineage>
        <taxon>Eukaryota</taxon>
        <taxon>Viridiplantae</taxon>
        <taxon>Streptophyta</taxon>
        <taxon>Embryophyta</taxon>
        <taxon>Tracheophyta</taxon>
        <taxon>Spermatophyta</taxon>
        <taxon>Magnoliopsida</taxon>
        <taxon>Liliopsida</taxon>
        <taxon>Poales</taxon>
        <taxon>Poaceae</taxon>
        <taxon>PACMAD clade</taxon>
        <taxon>Arundinoideae</taxon>
        <taxon>Arundineae</taxon>
        <taxon>Arundo</taxon>
    </lineage>
</organism>
<reference evidence="1" key="2">
    <citation type="journal article" date="2015" name="Data Brief">
        <title>Shoot transcriptome of the giant reed, Arundo donax.</title>
        <authorList>
            <person name="Barrero R.A."/>
            <person name="Guerrero F.D."/>
            <person name="Moolhuijzen P."/>
            <person name="Goolsby J.A."/>
            <person name="Tidwell J."/>
            <person name="Bellgard S.E."/>
            <person name="Bellgard M.I."/>
        </authorList>
    </citation>
    <scope>NUCLEOTIDE SEQUENCE</scope>
    <source>
        <tissue evidence="1">Shoot tissue taken approximately 20 cm above the soil surface</tissue>
    </source>
</reference>
<sequence length="22" mass="2681">MQNRNGYSSFCYRPLRSRFKLG</sequence>
<reference evidence="1" key="1">
    <citation type="submission" date="2014-09" db="EMBL/GenBank/DDBJ databases">
        <authorList>
            <person name="Magalhaes I.L.F."/>
            <person name="Oliveira U."/>
            <person name="Santos F.R."/>
            <person name="Vidigal T.H.D.A."/>
            <person name="Brescovit A.D."/>
            <person name="Santos A.J."/>
        </authorList>
    </citation>
    <scope>NUCLEOTIDE SEQUENCE</scope>
    <source>
        <tissue evidence="1">Shoot tissue taken approximately 20 cm above the soil surface</tissue>
    </source>
</reference>
<evidence type="ECO:0000313" key="1">
    <source>
        <dbReference type="EMBL" id="JAD29691.1"/>
    </source>
</evidence>
<dbReference type="AlphaFoldDB" id="A0A0A8YSZ5"/>
<protein>
    <submittedName>
        <fullName evidence="1">Uncharacterized protein</fullName>
    </submittedName>
</protein>
<name>A0A0A8YSZ5_ARUDO</name>
<accession>A0A0A8YSZ5</accession>